<feature type="coiled-coil region" evidence="1">
    <location>
        <begin position="714"/>
        <end position="786"/>
    </location>
</feature>
<keyword evidence="3" id="KW-0378">Hydrolase</keyword>
<keyword evidence="4" id="KW-1185">Reference proteome</keyword>
<feature type="domain" description="Rad50/SbcC-type AAA" evidence="2">
    <location>
        <begin position="6"/>
        <end position="248"/>
    </location>
</feature>
<dbReference type="GO" id="GO:0006302">
    <property type="term" value="P:double-strand break repair"/>
    <property type="evidence" value="ECO:0007669"/>
    <property type="project" value="InterPro"/>
</dbReference>
<sequence length="1234" mass="139429">MKILAIRLHNLASLEGTTTIDFTQEPLQSAGIFAITGQTGAGKSTILDALCLALFGKTPRHDKARETGVTLPDGTGQGDARNILRKGTSECFAEVDFVGVEGGQYRARWAARRAKTGTLQADTMLLTNLADGVHFPEKKKETQKRIEQLVGLSFEQFTRSVLLAQGDFTAFLKADKDEKSALLEKLTGTDIYSQVSIKIYKHHTQHSDQLDLLKARSQEIQLLDSEQKQVLEAQKTQLLAQIKELEQQKTQLESQQIWYKTAHELENGLTQATQKLELAQAQWQAMASETQLLALVESVQTAKPLLDNRLKANQQAERIGQALSQAQSKAATLAAQAQALQTQQQAAQAHYTQAQKEQQAAAEPLGEARALDALLTEHENTLSQAKAAQETLLTEQENNAKTIAAAEEKVKMMLQKIEEKNAWIVGNKNRENVADNDGLITSKLEQVGKLHQQQITQNNELLRLKKNLENVPNLSQLQAEIQKYESEIKEKQKEINALEKQVKNIDFQQLKAEEKAKNQTKELLIKAENIWQKRYSFQKNKQEIADKVAENAQAIAQAQKQLAATMPAYEQAQAAEAQAQKILEAARLAASPTTEQLRAHLTDGTPCLVCGSVHHPYAESSPVVLQIFDTLEVELKKCKTAVLNLQQQKADCEARLKTLVPEQESLQTRLATLEQEAVQLQTQWLPLAQALAVQEADLSENYWQTQTLVVSSDLEKIENQLQFFLEKQEKLTQAKEDLRQTEKQLQTTQLRAQNVESEIENLNLQINNATEKIAGFEEEIEGIQRALSKYFVSETWFDNFIQNPTNFIEQIKQFAKKWKDAKREVEDLEKQLEQQEFELTQYKLNTESIAKKYNEAVTHTFKCQKKLSDALEQRQNLFGGQPVAQVEADLRQRVSQAKTAWEQAQNRYDAAHLEQVQADQNTHNWQQQQAQIVAEIADLETQITGWCADYQSKNTTEMNAEKLAELLGHSEQWQQQTRQRQQQASEQLRDAQTVLTERQQQQEKHLQAKNTAYTEEELQVLHAEKVAEIGQVQTQRTETELLLRQNEEAEKRAGDLRQKIDNQMIVSEKWAKLNSLLGSADGKRFRQIAQEYTLDILLGYANVHLNELTSRYRLSRTKEALGLQVHDQDMGDEVRSVHSLSGGESFLVSLALALGLASLSSNRMKVESLFIDEGFGSLDPVTLAVAVDALERLHNQGRKVGIISHVQELTERFPTRIHVSKQRNGRSRVEVLSY</sequence>
<gene>
    <name evidence="3" type="ORF">SAMN05421780_105194</name>
</gene>
<dbReference type="Pfam" id="PF13558">
    <property type="entry name" value="SbcC_Walker_B"/>
    <property type="match status" value="1"/>
</dbReference>
<dbReference type="Pfam" id="PF13476">
    <property type="entry name" value="AAA_23"/>
    <property type="match status" value="1"/>
</dbReference>
<dbReference type="SUPFAM" id="SSF57997">
    <property type="entry name" value="Tropomyosin"/>
    <property type="match status" value="1"/>
</dbReference>
<evidence type="ECO:0000259" key="2">
    <source>
        <dbReference type="Pfam" id="PF13476"/>
    </source>
</evidence>
<keyword evidence="3" id="KW-0540">Nuclease</keyword>
<keyword evidence="3" id="KW-0269">Exonuclease</keyword>
<dbReference type="RefSeq" id="WP_091511884.1">
    <property type="nucleotide sequence ID" value="NZ_FOLE01000005.1"/>
</dbReference>
<dbReference type="EMBL" id="FOLE01000005">
    <property type="protein sequence ID" value="SFC43129.1"/>
    <property type="molecule type" value="Genomic_DNA"/>
</dbReference>
<feature type="coiled-coil region" evidence="1">
    <location>
        <begin position="811"/>
        <end position="845"/>
    </location>
</feature>
<organism evidence="3 4">
    <name type="scientific">Flexibacter flexilis DSM 6793</name>
    <dbReference type="NCBI Taxonomy" id="927664"/>
    <lineage>
        <taxon>Bacteria</taxon>
        <taxon>Pseudomonadati</taxon>
        <taxon>Bacteroidota</taxon>
        <taxon>Cytophagia</taxon>
        <taxon>Cytophagales</taxon>
        <taxon>Flexibacteraceae</taxon>
        <taxon>Flexibacter</taxon>
    </lineage>
</organism>
<dbReference type="GO" id="GO:0016887">
    <property type="term" value="F:ATP hydrolysis activity"/>
    <property type="evidence" value="ECO:0007669"/>
    <property type="project" value="InterPro"/>
</dbReference>
<keyword evidence="1" id="KW-0175">Coiled coil</keyword>
<evidence type="ECO:0000256" key="1">
    <source>
        <dbReference type="SAM" id="Coils"/>
    </source>
</evidence>
<dbReference type="PANTHER" id="PTHR32114:SF2">
    <property type="entry name" value="ABC TRANSPORTER ABCH.3"/>
    <property type="match status" value="1"/>
</dbReference>
<feature type="coiled-coil region" evidence="1">
    <location>
        <begin position="628"/>
        <end position="683"/>
    </location>
</feature>
<dbReference type="STRING" id="927664.SAMN05421780_105194"/>
<feature type="coiled-coil region" evidence="1">
    <location>
        <begin position="1032"/>
        <end position="1066"/>
    </location>
</feature>
<name>A0A1I1J3F8_9BACT</name>
<feature type="coiled-coil region" evidence="1">
    <location>
        <begin position="323"/>
        <end position="395"/>
    </location>
</feature>
<dbReference type="PANTHER" id="PTHR32114">
    <property type="entry name" value="ABC TRANSPORTER ABCH.3"/>
    <property type="match status" value="1"/>
</dbReference>
<evidence type="ECO:0000313" key="4">
    <source>
        <dbReference type="Proteomes" id="UP000199514"/>
    </source>
</evidence>
<accession>A0A1I1J3F8</accession>
<feature type="coiled-coil region" evidence="1">
    <location>
        <begin position="474"/>
        <end position="589"/>
    </location>
</feature>
<protein>
    <submittedName>
        <fullName evidence="3">Exonuclease SbcC</fullName>
    </submittedName>
</protein>
<dbReference type="Proteomes" id="UP000199514">
    <property type="component" value="Unassembled WGS sequence"/>
</dbReference>
<evidence type="ECO:0000313" key="3">
    <source>
        <dbReference type="EMBL" id="SFC43129.1"/>
    </source>
</evidence>
<dbReference type="InterPro" id="IPR038729">
    <property type="entry name" value="Rad50/SbcC_AAA"/>
</dbReference>
<dbReference type="AlphaFoldDB" id="A0A1I1J3F8"/>
<reference evidence="3 4" key="1">
    <citation type="submission" date="2016-10" db="EMBL/GenBank/DDBJ databases">
        <authorList>
            <person name="de Groot N.N."/>
        </authorList>
    </citation>
    <scope>NUCLEOTIDE SEQUENCE [LARGE SCALE GENOMIC DNA]</scope>
    <source>
        <strain evidence="3 4">DSM 6793</strain>
    </source>
</reference>
<dbReference type="InterPro" id="IPR027417">
    <property type="entry name" value="P-loop_NTPase"/>
</dbReference>
<dbReference type="GO" id="GO:0004527">
    <property type="term" value="F:exonuclease activity"/>
    <property type="evidence" value="ECO:0007669"/>
    <property type="project" value="UniProtKB-KW"/>
</dbReference>
<dbReference type="Gene3D" id="3.40.50.300">
    <property type="entry name" value="P-loop containing nucleotide triphosphate hydrolases"/>
    <property type="match status" value="2"/>
</dbReference>
<dbReference type="SUPFAM" id="SSF52540">
    <property type="entry name" value="P-loop containing nucleoside triphosphate hydrolases"/>
    <property type="match status" value="3"/>
</dbReference>
<proteinExistence type="predicted"/>
<feature type="coiled-coil region" evidence="1">
    <location>
        <begin position="228"/>
        <end position="282"/>
    </location>
</feature>
<dbReference type="OrthoDB" id="9795626at2"/>